<dbReference type="EMBL" id="BSNF01000008">
    <property type="protein sequence ID" value="GLQ07489.1"/>
    <property type="molecule type" value="Genomic_DNA"/>
</dbReference>
<name>A0ABQ5U5S8_9PROT</name>
<comment type="caution">
    <text evidence="3">The sequence shown here is derived from an EMBL/GenBank/DDBJ whole genome shotgun (WGS) entry which is preliminary data.</text>
</comment>
<accession>A0ABQ5U5S8</accession>
<keyword evidence="4" id="KW-1185">Reference proteome</keyword>
<gene>
    <name evidence="3" type="ORF">GCM10007924_27100</name>
</gene>
<reference evidence="3" key="2">
    <citation type="submission" date="2023-01" db="EMBL/GenBank/DDBJ databases">
        <title>Draft genome sequence of Sneathiella chinensis strain NBRC 103408.</title>
        <authorList>
            <person name="Sun Q."/>
            <person name="Mori K."/>
        </authorList>
    </citation>
    <scope>NUCLEOTIDE SEQUENCE</scope>
    <source>
        <strain evidence="3">NBRC 103408</strain>
    </source>
</reference>
<keyword evidence="2" id="KW-0732">Signal</keyword>
<feature type="chain" id="PRO_5045080172" description="PEP-CTERM protein-sorting domain-containing protein" evidence="2">
    <location>
        <begin position="25"/>
        <end position="222"/>
    </location>
</feature>
<protein>
    <recommendedName>
        <fullName evidence="5">PEP-CTERM protein-sorting domain-containing protein</fullName>
    </recommendedName>
</protein>
<dbReference type="Proteomes" id="UP001161409">
    <property type="component" value="Unassembled WGS sequence"/>
</dbReference>
<proteinExistence type="predicted"/>
<evidence type="ECO:0000256" key="2">
    <source>
        <dbReference type="SAM" id="SignalP"/>
    </source>
</evidence>
<keyword evidence="1" id="KW-0472">Membrane</keyword>
<feature type="transmembrane region" description="Helical" evidence="1">
    <location>
        <begin position="199"/>
        <end position="216"/>
    </location>
</feature>
<evidence type="ECO:0000313" key="4">
    <source>
        <dbReference type="Proteomes" id="UP001161409"/>
    </source>
</evidence>
<dbReference type="RefSeq" id="WP_169561556.1">
    <property type="nucleotide sequence ID" value="NZ_BSNF01000008.1"/>
</dbReference>
<evidence type="ECO:0000256" key="1">
    <source>
        <dbReference type="SAM" id="Phobius"/>
    </source>
</evidence>
<evidence type="ECO:0008006" key="5">
    <source>
        <dbReference type="Google" id="ProtNLM"/>
    </source>
</evidence>
<evidence type="ECO:0000313" key="3">
    <source>
        <dbReference type="EMBL" id="GLQ07489.1"/>
    </source>
</evidence>
<keyword evidence="1" id="KW-1133">Transmembrane helix</keyword>
<keyword evidence="1" id="KW-0812">Transmembrane</keyword>
<reference evidence="3" key="1">
    <citation type="journal article" date="2014" name="Int. J. Syst. Evol. Microbiol.">
        <title>Complete genome of a new Firmicutes species belonging to the dominant human colonic microbiota ('Ruminococcus bicirculans') reveals two chromosomes and a selective capacity to utilize plant glucans.</title>
        <authorList>
            <consortium name="NISC Comparative Sequencing Program"/>
            <person name="Wegmann U."/>
            <person name="Louis P."/>
            <person name="Goesmann A."/>
            <person name="Henrissat B."/>
            <person name="Duncan S.H."/>
            <person name="Flint H.J."/>
        </authorList>
    </citation>
    <scope>NUCLEOTIDE SEQUENCE</scope>
    <source>
        <strain evidence="3">NBRC 103408</strain>
    </source>
</reference>
<feature type="signal peptide" evidence="2">
    <location>
        <begin position="1"/>
        <end position="24"/>
    </location>
</feature>
<organism evidence="3 4">
    <name type="scientific">Sneathiella chinensis</name>
    <dbReference type="NCBI Taxonomy" id="349750"/>
    <lineage>
        <taxon>Bacteria</taxon>
        <taxon>Pseudomonadati</taxon>
        <taxon>Pseudomonadota</taxon>
        <taxon>Alphaproteobacteria</taxon>
        <taxon>Sneathiellales</taxon>
        <taxon>Sneathiellaceae</taxon>
        <taxon>Sneathiella</taxon>
    </lineage>
</organism>
<sequence>MLKKLMIGAGVGAAILFSAAWAQASTFSIIGGSAEALNGFDLTSTTGLTDGDIVLVFNSSSDGTGTGLFLDGAPATVTFTYLGSEAAATNEAVELEGTESVLFNNDTSVVGDTSTVTFSSDGALPFGFETESETCSIWFIICWQYTTTTEGADNDGTIDGDLSIALFQESATSVIALFGDGRGDHDYDDMAIRISIVPLPPALLLFGAALLGLGWLSRKRST</sequence>